<evidence type="ECO:0000313" key="2">
    <source>
        <dbReference type="Proteomes" id="UP001597544"/>
    </source>
</evidence>
<dbReference type="Gene3D" id="2.40.30.100">
    <property type="entry name" value="AF2212/PG0164-like"/>
    <property type="match status" value="1"/>
</dbReference>
<proteinExistence type="predicted"/>
<dbReference type="Proteomes" id="UP001597544">
    <property type="component" value="Unassembled WGS sequence"/>
</dbReference>
<organism evidence="1 2">
    <name type="scientific">Pontibacter locisalis</name>
    <dbReference type="NCBI Taxonomy" id="1719035"/>
    <lineage>
        <taxon>Bacteria</taxon>
        <taxon>Pseudomonadati</taxon>
        <taxon>Bacteroidota</taxon>
        <taxon>Cytophagia</taxon>
        <taxon>Cytophagales</taxon>
        <taxon>Hymenobacteraceae</taxon>
        <taxon>Pontibacter</taxon>
    </lineage>
</organism>
<gene>
    <name evidence="1" type="ORF">ACFSRY_09555</name>
</gene>
<dbReference type="InterPro" id="IPR037079">
    <property type="entry name" value="AF2212/PG0164-like_sf"/>
</dbReference>
<comment type="caution">
    <text evidence="1">The sequence shown here is derived from an EMBL/GenBank/DDBJ whole genome shotgun (WGS) entry which is preliminary data.</text>
</comment>
<accession>A0ABW5IL29</accession>
<reference evidence="2" key="1">
    <citation type="journal article" date="2019" name="Int. J. Syst. Evol. Microbiol.">
        <title>The Global Catalogue of Microorganisms (GCM) 10K type strain sequencing project: providing services to taxonomists for standard genome sequencing and annotation.</title>
        <authorList>
            <consortium name="The Broad Institute Genomics Platform"/>
            <consortium name="The Broad Institute Genome Sequencing Center for Infectious Disease"/>
            <person name="Wu L."/>
            <person name="Ma J."/>
        </authorList>
    </citation>
    <scope>NUCLEOTIDE SEQUENCE [LARGE SCALE GENOMIC DNA]</scope>
    <source>
        <strain evidence="2">KCTC 42498</strain>
    </source>
</reference>
<dbReference type="InterPro" id="IPR015018">
    <property type="entry name" value="DUF1905"/>
</dbReference>
<protein>
    <submittedName>
        <fullName evidence="1">YdeI/OmpD-associated family protein</fullName>
    </submittedName>
</protein>
<dbReference type="EMBL" id="JBHULU010000012">
    <property type="protein sequence ID" value="MFD2514110.1"/>
    <property type="molecule type" value="Genomic_DNA"/>
</dbReference>
<dbReference type="Pfam" id="PF13376">
    <property type="entry name" value="OmdA"/>
    <property type="match status" value="1"/>
</dbReference>
<name>A0ABW5IL29_9BACT</name>
<dbReference type="SUPFAM" id="SSF141694">
    <property type="entry name" value="AF2212/PG0164-like"/>
    <property type="match status" value="1"/>
</dbReference>
<sequence>MKKFNTHIDLLPHLPGMHYLEIPQEVVQQLGGKLQLRLYCTVNENLTFQCGLMALGQGRAYISISKKRMQALGVKCGDRVAVKLERDESKYGTTVPEELEELLKQDDEGARRFELLTPGMQRYIINHVGAVKSVQLRVDRSISLIENLKKLPEGKEEFRAILGLPPK</sequence>
<dbReference type="Pfam" id="PF08922">
    <property type="entry name" value="DUF1905"/>
    <property type="match status" value="1"/>
</dbReference>
<evidence type="ECO:0000313" key="1">
    <source>
        <dbReference type="EMBL" id="MFD2514110.1"/>
    </source>
</evidence>
<dbReference type="RefSeq" id="WP_377506006.1">
    <property type="nucleotide sequence ID" value="NZ_JBHULU010000012.1"/>
</dbReference>
<keyword evidence="2" id="KW-1185">Reference proteome</keyword>